<dbReference type="PANTHER" id="PTHR33794:SF3">
    <property type="entry name" value="NEUTRAL PROTEASE B"/>
    <property type="match status" value="1"/>
</dbReference>
<reference evidence="8 9" key="1">
    <citation type="journal article" date="2019" name="Environ. Microbiol.">
        <title>An active ?-lactamase is a part of an orchestrated cell wall stress resistance network of Bacillus subtilis and related rhizosphere species.</title>
        <authorList>
            <person name="Bucher T."/>
            <person name="Keren-Paz A."/>
            <person name="Hausser J."/>
            <person name="Olender T."/>
            <person name="Cytryn E."/>
            <person name="Kolodkin-Gal I."/>
        </authorList>
    </citation>
    <scope>NUCLEOTIDE SEQUENCE [LARGE SCALE GENOMIC DNA]</scope>
    <source>
        <strain evidence="8 9">I32</strain>
    </source>
</reference>
<feature type="domain" description="FTP" evidence="7">
    <location>
        <begin position="45"/>
        <end position="93"/>
    </location>
</feature>
<evidence type="ECO:0000256" key="1">
    <source>
        <dbReference type="ARBA" id="ARBA00022670"/>
    </source>
</evidence>
<dbReference type="Pfam" id="PF07504">
    <property type="entry name" value="FTP"/>
    <property type="match status" value="1"/>
</dbReference>
<evidence type="ECO:0000313" key="8">
    <source>
        <dbReference type="EMBL" id="TKJ00180.1"/>
    </source>
</evidence>
<dbReference type="GO" id="GO:0008237">
    <property type="term" value="F:metallopeptidase activity"/>
    <property type="evidence" value="ECO:0007669"/>
    <property type="project" value="UniProtKB-KW"/>
</dbReference>
<name>A0A9X9A6Y7_BACCE</name>
<keyword evidence="1" id="KW-0645">Protease</keyword>
<keyword evidence="3" id="KW-0378">Hydrolase</keyword>
<feature type="non-terminal residue" evidence="8">
    <location>
        <position position="1"/>
    </location>
</feature>
<keyword evidence="4" id="KW-0862">Zinc</keyword>
<evidence type="ECO:0000256" key="4">
    <source>
        <dbReference type="ARBA" id="ARBA00022833"/>
    </source>
</evidence>
<keyword evidence="2" id="KW-0479">Metal-binding</keyword>
<dbReference type="AlphaFoldDB" id="A0A9X9A6Y7"/>
<dbReference type="PANTHER" id="PTHR33794">
    <property type="entry name" value="BACILLOLYSIN"/>
    <property type="match status" value="1"/>
</dbReference>
<evidence type="ECO:0000256" key="3">
    <source>
        <dbReference type="ARBA" id="ARBA00022801"/>
    </source>
</evidence>
<protein>
    <submittedName>
        <fullName evidence="8">Peptidase M4</fullName>
    </submittedName>
</protein>
<dbReference type="Proteomes" id="UP000308444">
    <property type="component" value="Unassembled WGS sequence"/>
</dbReference>
<dbReference type="GO" id="GO:0046872">
    <property type="term" value="F:metal ion binding"/>
    <property type="evidence" value="ECO:0007669"/>
    <property type="project" value="UniProtKB-KW"/>
</dbReference>
<sequence length="214" mass="23751">EDSFRTGDLTQPSKKAPENVVKDALKENTEHALSPKQVSAETGVDYKVLQKRGSYDGTTLVRMQQIYEGKEVYGHQLTAHVDKKGIIKSISGASAQNLTQEDLKKPINLSKEEAKQYIYKKYGNDTKFISEPEVKAVIFVDENHGQASNAYQVTFAATTPNYVSGTYLVNAHNGEMLKDMVQESSLKISEEYVESVKENKTSNFTSLTGTGKDD</sequence>
<evidence type="ECO:0000259" key="7">
    <source>
        <dbReference type="Pfam" id="PF07504"/>
    </source>
</evidence>
<feature type="region of interest" description="Disordered" evidence="6">
    <location>
        <begin position="1"/>
        <end position="20"/>
    </location>
</feature>
<evidence type="ECO:0000256" key="5">
    <source>
        <dbReference type="ARBA" id="ARBA00023049"/>
    </source>
</evidence>
<comment type="caution">
    <text evidence="8">The sequence shown here is derived from an EMBL/GenBank/DDBJ whole genome shotgun (WGS) entry which is preliminary data.</text>
</comment>
<dbReference type="GO" id="GO:0006508">
    <property type="term" value="P:proteolysis"/>
    <property type="evidence" value="ECO:0007669"/>
    <property type="project" value="UniProtKB-KW"/>
</dbReference>
<gene>
    <name evidence="8" type="ORF">FC695_22245</name>
</gene>
<evidence type="ECO:0000313" key="9">
    <source>
        <dbReference type="Proteomes" id="UP000308444"/>
    </source>
</evidence>
<keyword evidence="5" id="KW-0482">Metalloprotease</keyword>
<organism evidence="8 9">
    <name type="scientific">Bacillus cereus</name>
    <dbReference type="NCBI Taxonomy" id="1396"/>
    <lineage>
        <taxon>Bacteria</taxon>
        <taxon>Bacillati</taxon>
        <taxon>Bacillota</taxon>
        <taxon>Bacilli</taxon>
        <taxon>Bacillales</taxon>
        <taxon>Bacillaceae</taxon>
        <taxon>Bacillus</taxon>
        <taxon>Bacillus cereus group</taxon>
    </lineage>
</organism>
<proteinExistence type="predicted"/>
<accession>A0A9X9A6Y7</accession>
<feature type="non-terminal residue" evidence="8">
    <location>
        <position position="214"/>
    </location>
</feature>
<dbReference type="InterPro" id="IPR050728">
    <property type="entry name" value="Zinc_Metalloprotease_M4"/>
</dbReference>
<evidence type="ECO:0000256" key="6">
    <source>
        <dbReference type="SAM" id="MobiDB-lite"/>
    </source>
</evidence>
<dbReference type="Gene3D" id="3.10.450.490">
    <property type="match status" value="1"/>
</dbReference>
<dbReference type="EMBL" id="SZOH01001657">
    <property type="protein sequence ID" value="TKJ00180.1"/>
    <property type="molecule type" value="Genomic_DNA"/>
</dbReference>
<dbReference type="InterPro" id="IPR011096">
    <property type="entry name" value="FTP_domain"/>
</dbReference>
<evidence type="ECO:0000256" key="2">
    <source>
        <dbReference type="ARBA" id="ARBA00022723"/>
    </source>
</evidence>